<dbReference type="EMBL" id="UINC01018065">
    <property type="protein sequence ID" value="SVA75519.1"/>
    <property type="molecule type" value="Genomic_DNA"/>
</dbReference>
<keyword evidence="1" id="KW-0285">Flavoprotein</keyword>
<evidence type="ECO:0000256" key="2">
    <source>
        <dbReference type="ARBA" id="ARBA00022827"/>
    </source>
</evidence>
<dbReference type="InterPro" id="IPR016169">
    <property type="entry name" value="FAD-bd_PCMH_sub2"/>
</dbReference>
<dbReference type="SUPFAM" id="SSF55103">
    <property type="entry name" value="FAD-linked oxidases, C-terminal domain"/>
    <property type="match status" value="1"/>
</dbReference>
<keyword evidence="2" id="KW-0274">FAD</keyword>
<dbReference type="InterPro" id="IPR006094">
    <property type="entry name" value="Oxid_FAD_bind_N"/>
</dbReference>
<dbReference type="Gene3D" id="3.30.465.10">
    <property type="match status" value="1"/>
</dbReference>
<dbReference type="InterPro" id="IPR016164">
    <property type="entry name" value="FAD-linked_Oxase-like_C"/>
</dbReference>
<dbReference type="SUPFAM" id="SSF56176">
    <property type="entry name" value="FAD-binding/transporter-associated domain-like"/>
    <property type="match status" value="1"/>
</dbReference>
<organism evidence="4">
    <name type="scientific">marine metagenome</name>
    <dbReference type="NCBI Taxonomy" id="408172"/>
    <lineage>
        <taxon>unclassified sequences</taxon>
        <taxon>metagenomes</taxon>
        <taxon>ecological metagenomes</taxon>
    </lineage>
</organism>
<sequence length="426" mass="47468">MEEKHLIDGIQPIQGPIYPEDTNELSSALSDIAEPGKVVVPVGGATRLQIGAKMPHYDYALDLSNMNHLVAHNSADLTCIVQSGITLNSLQNRLKEQEQFLAVDAAFPGKATIGGTLASNAPGYLRWQLAHMRDMVIGMQVVLPSGTITKSGGPVVKNVSGYDMARLHVGGYGTLGVISEISFKLTPLPRRQGSLLVGFQSENELQNFSEEVFDSYVMPLALTGMNENLIKTLQIDAPQCQYLMVIRIGGRQMAFERQLNILNKMLDQYQDSHTDFLEQGVSDRLWEKIRDFRGYGSSSSITGRVFSTPTRLRSLLQDIANYFEEIGSTLAICIQPGFGTMEFYIDNLPAESKVRPAQVMEQIHNIARQNQSHINYEKLPADFKNGFNMWGQVNEGSLGIMRSLRNTYDPDKKLNRGRYLTDKEDN</sequence>
<dbReference type="PANTHER" id="PTHR11748:SF103">
    <property type="entry name" value="GLYCOLATE OXIDASE SUBUNIT GLCE"/>
    <property type="match status" value="1"/>
</dbReference>
<dbReference type="PANTHER" id="PTHR11748">
    <property type="entry name" value="D-LACTATE DEHYDROGENASE"/>
    <property type="match status" value="1"/>
</dbReference>
<evidence type="ECO:0000313" key="4">
    <source>
        <dbReference type="EMBL" id="SVA75519.1"/>
    </source>
</evidence>
<gene>
    <name evidence="4" type="ORF">METZ01_LOCUS128373</name>
</gene>
<dbReference type="InterPro" id="IPR036318">
    <property type="entry name" value="FAD-bd_PCMH-like_sf"/>
</dbReference>
<dbReference type="AlphaFoldDB" id="A0A381YEM7"/>
<dbReference type="PROSITE" id="PS51387">
    <property type="entry name" value="FAD_PCMH"/>
    <property type="match status" value="1"/>
</dbReference>
<dbReference type="GO" id="GO:0003824">
    <property type="term" value="F:catalytic activity"/>
    <property type="evidence" value="ECO:0007669"/>
    <property type="project" value="InterPro"/>
</dbReference>
<evidence type="ECO:0000256" key="1">
    <source>
        <dbReference type="ARBA" id="ARBA00022630"/>
    </source>
</evidence>
<dbReference type="Pfam" id="PF01565">
    <property type="entry name" value="FAD_binding_4"/>
    <property type="match status" value="1"/>
</dbReference>
<reference evidence="4" key="1">
    <citation type="submission" date="2018-05" db="EMBL/GenBank/DDBJ databases">
        <authorList>
            <person name="Lanie J.A."/>
            <person name="Ng W.-L."/>
            <person name="Kazmierczak K.M."/>
            <person name="Andrzejewski T.M."/>
            <person name="Davidsen T.M."/>
            <person name="Wayne K.J."/>
            <person name="Tettelin H."/>
            <person name="Glass J.I."/>
            <person name="Rusch D."/>
            <person name="Podicherti R."/>
            <person name="Tsui H.-C.T."/>
            <person name="Winkler M.E."/>
        </authorList>
    </citation>
    <scope>NUCLEOTIDE SEQUENCE</scope>
</reference>
<proteinExistence type="predicted"/>
<evidence type="ECO:0000259" key="3">
    <source>
        <dbReference type="PROSITE" id="PS51387"/>
    </source>
</evidence>
<accession>A0A381YEM7</accession>
<dbReference type="GO" id="GO:0071949">
    <property type="term" value="F:FAD binding"/>
    <property type="evidence" value="ECO:0007669"/>
    <property type="project" value="InterPro"/>
</dbReference>
<name>A0A381YEM7_9ZZZZ</name>
<dbReference type="InterPro" id="IPR016166">
    <property type="entry name" value="FAD-bd_PCMH"/>
</dbReference>
<protein>
    <recommendedName>
        <fullName evidence="3">FAD-binding PCMH-type domain-containing protein</fullName>
    </recommendedName>
</protein>
<feature type="domain" description="FAD-binding PCMH-type" evidence="3">
    <location>
        <begin position="9"/>
        <end position="188"/>
    </location>
</feature>